<dbReference type="GO" id="GO:1901750">
    <property type="term" value="P:leukotriene D4 biosynthetic process"/>
    <property type="evidence" value="ECO:0007669"/>
    <property type="project" value="TreeGrafter"/>
</dbReference>
<dbReference type="Pfam" id="PF01019">
    <property type="entry name" value="G_glu_transpept"/>
    <property type="match status" value="2"/>
</dbReference>
<reference evidence="4" key="5">
    <citation type="submission" date="2025-09" db="UniProtKB">
        <authorList>
            <consortium name="Ensembl"/>
        </authorList>
    </citation>
    <scope>IDENTIFICATION</scope>
</reference>
<dbReference type="PANTHER" id="PTHR11686:SF19">
    <property type="entry name" value="GLUTATHIONE HYDROLASE 5 PROENZYME"/>
    <property type="match status" value="1"/>
</dbReference>
<dbReference type="InterPro" id="IPR000101">
    <property type="entry name" value="GGT_peptidase"/>
</dbReference>
<dbReference type="InterPro" id="IPR043137">
    <property type="entry name" value="GGT_ssub_C"/>
</dbReference>
<feature type="binding site" evidence="3">
    <location>
        <position position="327"/>
    </location>
    <ligand>
        <name>L-glutamate</name>
        <dbReference type="ChEBI" id="CHEBI:29985"/>
    </ligand>
</feature>
<accession>A0A4W3J290</accession>
<reference evidence="5" key="1">
    <citation type="journal article" date="2006" name="Science">
        <title>Ancient noncoding elements conserved in the human genome.</title>
        <authorList>
            <person name="Venkatesh B."/>
            <person name="Kirkness E.F."/>
            <person name="Loh Y.H."/>
            <person name="Halpern A.L."/>
            <person name="Lee A.P."/>
            <person name="Johnson J."/>
            <person name="Dandona N."/>
            <person name="Viswanathan L.D."/>
            <person name="Tay A."/>
            <person name="Venter J.C."/>
            <person name="Strausberg R.L."/>
            <person name="Brenner S."/>
        </authorList>
    </citation>
    <scope>NUCLEOTIDE SEQUENCE [LARGE SCALE GENOMIC DNA]</scope>
</reference>
<dbReference type="PRINTS" id="PR01210">
    <property type="entry name" value="GGTRANSPTASE"/>
</dbReference>
<proteinExistence type="inferred from homology"/>
<feature type="active site" description="Nucleophile" evidence="2">
    <location>
        <position position="285"/>
    </location>
</feature>
<reference evidence="5" key="2">
    <citation type="journal article" date="2007" name="PLoS Biol.">
        <title>Survey sequencing and comparative analysis of the elephant shark (Callorhinchus milii) genome.</title>
        <authorList>
            <person name="Venkatesh B."/>
            <person name="Kirkness E.F."/>
            <person name="Loh Y.H."/>
            <person name="Halpern A.L."/>
            <person name="Lee A.P."/>
            <person name="Johnson J."/>
            <person name="Dandona N."/>
            <person name="Viswanathan L.D."/>
            <person name="Tay A."/>
            <person name="Venter J.C."/>
            <person name="Strausberg R.L."/>
            <person name="Brenner S."/>
        </authorList>
    </citation>
    <scope>NUCLEOTIDE SEQUENCE [LARGE SCALE GENOMIC DNA]</scope>
</reference>
<name>A0A4W3J290_CALMI</name>
<organism evidence="4 5">
    <name type="scientific">Callorhinchus milii</name>
    <name type="common">Ghost shark</name>
    <dbReference type="NCBI Taxonomy" id="7868"/>
    <lineage>
        <taxon>Eukaryota</taxon>
        <taxon>Metazoa</taxon>
        <taxon>Chordata</taxon>
        <taxon>Craniata</taxon>
        <taxon>Vertebrata</taxon>
        <taxon>Chondrichthyes</taxon>
        <taxon>Holocephali</taxon>
        <taxon>Chimaeriformes</taxon>
        <taxon>Callorhinchidae</taxon>
        <taxon>Callorhinchus</taxon>
    </lineage>
</organism>
<dbReference type="Proteomes" id="UP000314986">
    <property type="component" value="Unassembled WGS sequence"/>
</dbReference>
<dbReference type="Gene3D" id="3.60.20.40">
    <property type="match status" value="1"/>
</dbReference>
<evidence type="ECO:0000256" key="2">
    <source>
        <dbReference type="PIRSR" id="PIRSR600101-1"/>
    </source>
</evidence>
<reference evidence="4" key="4">
    <citation type="submission" date="2025-08" db="UniProtKB">
        <authorList>
            <consortium name="Ensembl"/>
        </authorList>
    </citation>
    <scope>IDENTIFICATION</scope>
</reference>
<dbReference type="Gene3D" id="1.10.246.130">
    <property type="match status" value="1"/>
</dbReference>
<dbReference type="GeneTree" id="ENSGT00940000155794"/>
<dbReference type="FunFam" id="1.10.246.130:FF:000001">
    <property type="entry name" value="Gamma-glutamyltransferase 5 isoform 1"/>
    <property type="match status" value="1"/>
</dbReference>
<sequence length="461" mass="50442">MNPQSMGIGGGAIFTLYNATTGKVTVINARETVPQNVRRNLLSDCHPHRSLQPGVQWIAVPGELRGYELAHRLHGKLPWRSLFEPSITLARQGFPVPRYLTTLSDGEPVKEGETLRLPVLADTLTTIAQLGADAFYQGPIAKKLVNDIQAAGGNLTAEDLKSYHKAHQMEPLNISLGEYQLFSPPPPSGGVVVSLILNILKGYGFSPDSLSESEKVQTYHRVIEALKFGNGQQFSLQDSAFHNMSKVTRLLTDGFAAEQRARITDQSQPPQYYSLSDSRPDTYGTAHIAVMDINGNGVSVTSSINHLFGSMFVSETTGVILNNQLADFCLDRGEPMQPGEQPPSAMTPVVLTTGDGHSVLLVGASGGSMIISAVTQVVMNKLWFGLDMKQAIEAKRFHVKSSNEVQFEEQFDKTVIRKLEERKHKVVKPELLLPIVQGIFRNQGCIQAVSDSRKMGDSDGY</sequence>
<evidence type="ECO:0000313" key="4">
    <source>
        <dbReference type="Ensembl" id="ENSCMIP00000037134.1"/>
    </source>
</evidence>
<comment type="similarity">
    <text evidence="1">Belongs to the gamma-glutamyltransferase family.</text>
</comment>
<feature type="binding site" evidence="3">
    <location>
        <begin position="303"/>
        <end position="305"/>
    </location>
    <ligand>
        <name>L-glutamate</name>
        <dbReference type="ChEBI" id="CHEBI:29985"/>
    </ligand>
</feature>
<dbReference type="AlphaFoldDB" id="A0A4W3J290"/>
<dbReference type="GO" id="GO:0002951">
    <property type="term" value="F:leukotriene-C(4) hydrolase"/>
    <property type="evidence" value="ECO:0007669"/>
    <property type="project" value="TreeGrafter"/>
</dbReference>
<dbReference type="SUPFAM" id="SSF56235">
    <property type="entry name" value="N-terminal nucleophile aminohydrolases (Ntn hydrolases)"/>
    <property type="match status" value="1"/>
</dbReference>
<dbReference type="GO" id="GO:0006954">
    <property type="term" value="P:inflammatory response"/>
    <property type="evidence" value="ECO:0007669"/>
    <property type="project" value="TreeGrafter"/>
</dbReference>
<reference evidence="5" key="3">
    <citation type="journal article" date="2014" name="Nature">
        <title>Elephant shark genome provides unique insights into gnathostome evolution.</title>
        <authorList>
            <consortium name="International Elephant Shark Genome Sequencing Consortium"/>
            <person name="Venkatesh B."/>
            <person name="Lee A.P."/>
            <person name="Ravi V."/>
            <person name="Maurya A.K."/>
            <person name="Lian M.M."/>
            <person name="Swann J.B."/>
            <person name="Ohta Y."/>
            <person name="Flajnik M.F."/>
            <person name="Sutoh Y."/>
            <person name="Kasahara M."/>
            <person name="Hoon S."/>
            <person name="Gangu V."/>
            <person name="Roy S.W."/>
            <person name="Irimia M."/>
            <person name="Korzh V."/>
            <person name="Kondrychyn I."/>
            <person name="Lim Z.W."/>
            <person name="Tay B.H."/>
            <person name="Tohari S."/>
            <person name="Kong K.W."/>
            <person name="Ho S."/>
            <person name="Lorente-Galdos B."/>
            <person name="Quilez J."/>
            <person name="Marques-Bonet T."/>
            <person name="Raney B.J."/>
            <person name="Ingham P.W."/>
            <person name="Tay A."/>
            <person name="Hillier L.W."/>
            <person name="Minx P."/>
            <person name="Boehm T."/>
            <person name="Wilson R.K."/>
            <person name="Brenner S."/>
            <person name="Warren W.C."/>
        </authorList>
    </citation>
    <scope>NUCLEOTIDE SEQUENCE [LARGE SCALE GENOMIC DNA]</scope>
</reference>
<feature type="binding site" evidence="3">
    <location>
        <position position="367"/>
    </location>
    <ligand>
        <name>L-glutamate</name>
        <dbReference type="ChEBI" id="CHEBI:29985"/>
    </ligand>
</feature>
<dbReference type="InterPro" id="IPR043138">
    <property type="entry name" value="GGT_lsub"/>
</dbReference>
<evidence type="ECO:0000256" key="3">
    <source>
        <dbReference type="PIRSR" id="PIRSR600101-2"/>
    </source>
</evidence>
<dbReference type="Ensembl" id="ENSCMIT00000037675.1">
    <property type="protein sequence ID" value="ENSCMIP00000037134.1"/>
    <property type="gene ID" value="ENSCMIG00000015657.1"/>
</dbReference>
<protein>
    <submittedName>
        <fullName evidence="4">Gamma-glutamyltransferase 5-like</fullName>
    </submittedName>
</protein>
<dbReference type="PANTHER" id="PTHR11686">
    <property type="entry name" value="GAMMA GLUTAMYL TRANSPEPTIDASE"/>
    <property type="match status" value="1"/>
</dbReference>
<dbReference type="GO" id="GO:0005886">
    <property type="term" value="C:plasma membrane"/>
    <property type="evidence" value="ECO:0007669"/>
    <property type="project" value="TreeGrafter"/>
</dbReference>
<feature type="binding site" evidence="3">
    <location>
        <position position="30"/>
    </location>
    <ligand>
        <name>L-glutamate</name>
        <dbReference type="ChEBI" id="CHEBI:29985"/>
    </ligand>
</feature>
<gene>
    <name evidence="4" type="primary">ggt5b</name>
</gene>
<dbReference type="GO" id="GO:0036374">
    <property type="term" value="F:glutathione hydrolase activity"/>
    <property type="evidence" value="ECO:0007669"/>
    <property type="project" value="InterPro"/>
</dbReference>
<evidence type="ECO:0000256" key="1">
    <source>
        <dbReference type="ARBA" id="ARBA00009381"/>
    </source>
</evidence>
<dbReference type="GO" id="GO:0006751">
    <property type="term" value="P:glutathione catabolic process"/>
    <property type="evidence" value="ECO:0007669"/>
    <property type="project" value="InterPro"/>
</dbReference>
<keyword evidence="5" id="KW-1185">Reference proteome</keyword>
<dbReference type="InterPro" id="IPR029055">
    <property type="entry name" value="Ntn_hydrolases_N"/>
</dbReference>
<evidence type="ECO:0000313" key="5">
    <source>
        <dbReference type="Proteomes" id="UP000314986"/>
    </source>
</evidence>